<organism evidence="3 4">
    <name type="scientific">Sphingomonas cavernae</name>
    <dbReference type="NCBI Taxonomy" id="2320861"/>
    <lineage>
        <taxon>Bacteria</taxon>
        <taxon>Pseudomonadati</taxon>
        <taxon>Pseudomonadota</taxon>
        <taxon>Alphaproteobacteria</taxon>
        <taxon>Sphingomonadales</taxon>
        <taxon>Sphingomonadaceae</taxon>
        <taxon>Sphingomonas</taxon>
    </lineage>
</organism>
<dbReference type="InterPro" id="IPR006528">
    <property type="entry name" value="Phage_head_morphogenesis_dom"/>
</dbReference>
<keyword evidence="4" id="KW-1185">Reference proteome</keyword>
<protein>
    <submittedName>
        <fullName evidence="3">Phage head protein</fullName>
    </submittedName>
</protein>
<evidence type="ECO:0000313" key="4">
    <source>
        <dbReference type="Proteomes" id="UP000286100"/>
    </source>
</evidence>
<proteinExistence type="predicted"/>
<evidence type="ECO:0000259" key="1">
    <source>
        <dbReference type="Pfam" id="PF04233"/>
    </source>
</evidence>
<feature type="domain" description="Phage-Barnase-EndoU-ColicinE5/D-RelE like nuclease 3" evidence="2">
    <location>
        <begin position="311"/>
        <end position="414"/>
    </location>
</feature>
<dbReference type="RefSeq" id="WP_119762970.1">
    <property type="nucleotide sequence ID" value="NZ_QYUM01000003.1"/>
</dbReference>
<reference evidence="3 4" key="1">
    <citation type="submission" date="2018-09" db="EMBL/GenBank/DDBJ databases">
        <authorList>
            <person name="Zhu H."/>
        </authorList>
    </citation>
    <scope>NUCLEOTIDE SEQUENCE [LARGE SCALE GENOMIC DNA]</scope>
    <source>
        <strain evidence="3 4">K2R01-6</strain>
    </source>
</reference>
<dbReference type="Proteomes" id="UP000286100">
    <property type="component" value="Unassembled WGS sequence"/>
</dbReference>
<accession>A0A418WMC2</accession>
<name>A0A418WMC2_9SPHN</name>
<sequence>MPEQHPSTVSGALKKPFAEQVAFFRAKLGNLVPTERWDDLWEEQHDTGFMVAGAAKADLLSDLGAAVDRAIAEGKSLDAFRKDFRTIVEKHGWHGWTGEDTAAGRAWRTRTIYRTNAATSYSAGRRVQLEQGNFFFWIYRHGGSEHPRLVHLSWNGLALPPAHPFWGTHYPPSAFNCSCYVVGARSERGVRRLGGEPGKALPKGWNAIDPKTGAPTGIGKGWGYAPGASVATIVQAMAEKVRQWDYRIAKAFMDSVPARQRDALAASYRSLPSTADDARRYAQRVIDGAELAEIAPVQTLGLLSSAQSREIGTMKGADVDLFDFSLAPSDIKHVRRQHGDDATEARQGQRAIVAQDYAVLPTLLNKPDAIEDAGTSDLNEPLVRLVREIHGERFNAVFAVRRGRRTLALKTMYVHVKRGAPPR</sequence>
<evidence type="ECO:0000313" key="3">
    <source>
        <dbReference type="EMBL" id="RJF91146.1"/>
    </source>
</evidence>
<evidence type="ECO:0000259" key="2">
    <source>
        <dbReference type="Pfam" id="PF18812"/>
    </source>
</evidence>
<dbReference type="AlphaFoldDB" id="A0A418WMC2"/>
<dbReference type="Pfam" id="PF18812">
    <property type="entry name" value="PBECR3"/>
    <property type="match status" value="1"/>
</dbReference>
<dbReference type="Pfam" id="PF04233">
    <property type="entry name" value="Phage_Mu_F"/>
    <property type="match status" value="1"/>
</dbReference>
<dbReference type="OrthoDB" id="9813502at2"/>
<comment type="caution">
    <text evidence="3">The sequence shown here is derived from an EMBL/GenBank/DDBJ whole genome shotgun (WGS) entry which is preliminary data.</text>
</comment>
<feature type="domain" description="Phage head morphogenesis" evidence="1">
    <location>
        <begin position="64"/>
        <end position="181"/>
    </location>
</feature>
<dbReference type="EMBL" id="QYUM01000003">
    <property type="protein sequence ID" value="RJF91146.1"/>
    <property type="molecule type" value="Genomic_DNA"/>
</dbReference>
<dbReference type="InterPro" id="IPR041301">
    <property type="entry name" value="PBECR3"/>
</dbReference>
<gene>
    <name evidence="3" type="ORF">D3876_13520</name>
</gene>